<dbReference type="InterPro" id="IPR021293">
    <property type="entry name" value="DUF2865"/>
</dbReference>
<sequence>MTRVDAPTREGAARVVSVHSGGAGFCVRACDGFYFPLGAKAQDGKSDAEMCSFVCPGTQMDVYRSRGEDMSLAVGATGRLYKDLPSAFAYRKASIPACGCQKPGSYAEWAKRLLADPTLKSGDIVVNEQSAALFTGSVRRDGPVMTSQLRDIQGSAETRKNERRDADRLLGFSFRREIAKNSGFEYASPREPNSIVVVASRSAAVALAASAAPAAFSSSAVAKSAATAVAATPVVAAAPARVVLSSPFVR</sequence>
<proteinExistence type="predicted"/>
<evidence type="ECO:0000313" key="2">
    <source>
        <dbReference type="Proteomes" id="UP000603912"/>
    </source>
</evidence>
<evidence type="ECO:0000313" key="1">
    <source>
        <dbReference type="EMBL" id="GGH10110.1"/>
    </source>
</evidence>
<accession>A0A917MGB7</accession>
<dbReference type="EMBL" id="BMES01000001">
    <property type="protein sequence ID" value="GGH10110.1"/>
    <property type="molecule type" value="Genomic_DNA"/>
</dbReference>
<dbReference type="Pfam" id="PF11064">
    <property type="entry name" value="DUF2865"/>
    <property type="match status" value="1"/>
</dbReference>
<dbReference type="RefSeq" id="WP_188516285.1">
    <property type="nucleotide sequence ID" value="NZ_BMES01000001.1"/>
</dbReference>
<evidence type="ECO:0008006" key="3">
    <source>
        <dbReference type="Google" id="ProtNLM"/>
    </source>
</evidence>
<gene>
    <name evidence="1" type="ORF">GCM10007036_06500</name>
</gene>
<dbReference type="AlphaFoldDB" id="A0A917MGB7"/>
<comment type="caution">
    <text evidence="1">The sequence shown here is derived from an EMBL/GenBank/DDBJ whole genome shotgun (WGS) entry which is preliminary data.</text>
</comment>
<keyword evidence="2" id="KW-1185">Reference proteome</keyword>
<protein>
    <recommendedName>
        <fullName evidence="3">DUF2865 domain-containing protein</fullName>
    </recommendedName>
</protein>
<organism evidence="1 2">
    <name type="scientific">Alsobacter metallidurans</name>
    <dbReference type="NCBI Taxonomy" id="340221"/>
    <lineage>
        <taxon>Bacteria</taxon>
        <taxon>Pseudomonadati</taxon>
        <taxon>Pseudomonadota</taxon>
        <taxon>Alphaproteobacteria</taxon>
        <taxon>Hyphomicrobiales</taxon>
        <taxon>Alsobacteraceae</taxon>
        <taxon>Alsobacter</taxon>
    </lineage>
</organism>
<reference evidence="1" key="1">
    <citation type="journal article" date="2014" name="Int. J. Syst. Evol. Microbiol.">
        <title>Complete genome sequence of Corynebacterium casei LMG S-19264T (=DSM 44701T), isolated from a smear-ripened cheese.</title>
        <authorList>
            <consortium name="US DOE Joint Genome Institute (JGI-PGF)"/>
            <person name="Walter F."/>
            <person name="Albersmeier A."/>
            <person name="Kalinowski J."/>
            <person name="Ruckert C."/>
        </authorList>
    </citation>
    <scope>NUCLEOTIDE SEQUENCE</scope>
    <source>
        <strain evidence="1">CGMCC 1.12214</strain>
    </source>
</reference>
<dbReference type="Proteomes" id="UP000603912">
    <property type="component" value="Unassembled WGS sequence"/>
</dbReference>
<name>A0A917MGB7_9HYPH</name>
<reference evidence="1" key="2">
    <citation type="submission" date="2020-09" db="EMBL/GenBank/DDBJ databases">
        <authorList>
            <person name="Sun Q."/>
            <person name="Zhou Y."/>
        </authorList>
    </citation>
    <scope>NUCLEOTIDE SEQUENCE</scope>
    <source>
        <strain evidence="1">CGMCC 1.12214</strain>
    </source>
</reference>